<keyword evidence="2" id="KW-1185">Reference proteome</keyword>
<protein>
    <submittedName>
        <fullName evidence="1">Flavin mononucleotide-binding protein</fullName>
    </submittedName>
</protein>
<name>A0A1D8PBU6_9FLAO</name>
<organism evidence="1 2">
    <name type="scientific">Urechidicola croceus</name>
    <dbReference type="NCBI Taxonomy" id="1850246"/>
    <lineage>
        <taxon>Bacteria</taxon>
        <taxon>Pseudomonadati</taxon>
        <taxon>Bacteroidota</taxon>
        <taxon>Flavobacteriia</taxon>
        <taxon>Flavobacteriales</taxon>
        <taxon>Flavobacteriaceae</taxon>
        <taxon>Urechidicola</taxon>
    </lineage>
</organism>
<proteinExistence type="predicted"/>
<evidence type="ECO:0000313" key="1">
    <source>
        <dbReference type="EMBL" id="AOW22056.1"/>
    </source>
</evidence>
<dbReference type="SUPFAM" id="SSF50475">
    <property type="entry name" value="FMN-binding split barrel"/>
    <property type="match status" value="1"/>
</dbReference>
<dbReference type="KEGG" id="lul:LPB138_08375"/>
<gene>
    <name evidence="1" type="ORF">LPB138_08375</name>
</gene>
<dbReference type="Proteomes" id="UP000176050">
    <property type="component" value="Chromosome"/>
</dbReference>
<evidence type="ECO:0000313" key="2">
    <source>
        <dbReference type="Proteomes" id="UP000176050"/>
    </source>
</evidence>
<dbReference type="STRING" id="1850246.LPB138_08375"/>
<dbReference type="InterPro" id="IPR012349">
    <property type="entry name" value="Split_barrel_FMN-bd"/>
</dbReference>
<sequence>MMENLDKNECLELLKNNYVGHLAYLSQSWPFVIPITYYFNSDDNSIISYSSEGHKIEAMRKNTAVSLEVEEITTIDNWKSVLVLGIFEEVNGIDAKYLLNQFSKGVKENLDKNKNTTPHFINEFSSKSDSMNIPIVYKLKIQEIFGKVRRP</sequence>
<dbReference type="InterPro" id="IPR024747">
    <property type="entry name" value="Pyridox_Oxase-rel"/>
</dbReference>
<dbReference type="AlphaFoldDB" id="A0A1D8PBU6"/>
<reference evidence="1 2" key="1">
    <citation type="submission" date="2016-10" db="EMBL/GenBank/DDBJ databases">
        <title>Lutibacter sp. LPB0138, isolated from marine gastropod.</title>
        <authorList>
            <person name="Kim E."/>
            <person name="Yi H."/>
        </authorList>
    </citation>
    <scope>NUCLEOTIDE SEQUENCE [LARGE SCALE GENOMIC DNA]</scope>
    <source>
        <strain evidence="1 2">LPB0138</strain>
    </source>
</reference>
<accession>A0A1D8PBU6</accession>
<dbReference type="Gene3D" id="2.30.110.10">
    <property type="entry name" value="Electron Transport, Fmn-binding Protein, Chain A"/>
    <property type="match status" value="1"/>
</dbReference>
<dbReference type="Pfam" id="PF12900">
    <property type="entry name" value="Pyridox_ox_2"/>
    <property type="match status" value="1"/>
</dbReference>
<dbReference type="EMBL" id="CP017478">
    <property type="protein sequence ID" value="AOW22056.1"/>
    <property type="molecule type" value="Genomic_DNA"/>
</dbReference>